<evidence type="ECO:0000313" key="1">
    <source>
        <dbReference type="EMBL" id="KAI3754530.1"/>
    </source>
</evidence>
<gene>
    <name evidence="1" type="ORF">L1987_54315</name>
</gene>
<reference evidence="1 2" key="2">
    <citation type="journal article" date="2022" name="Mol. Ecol. Resour.">
        <title>The genomes of chicory, endive, great burdock and yacon provide insights into Asteraceae paleo-polyploidization history and plant inulin production.</title>
        <authorList>
            <person name="Fan W."/>
            <person name="Wang S."/>
            <person name="Wang H."/>
            <person name="Wang A."/>
            <person name="Jiang F."/>
            <person name="Liu H."/>
            <person name="Zhao H."/>
            <person name="Xu D."/>
            <person name="Zhang Y."/>
        </authorList>
    </citation>
    <scope>NUCLEOTIDE SEQUENCE [LARGE SCALE GENOMIC DNA]</scope>
    <source>
        <strain evidence="2">cv. Yunnan</strain>
        <tissue evidence="1">Leaves</tissue>
    </source>
</reference>
<name>A0ACB9E6P7_9ASTR</name>
<dbReference type="EMBL" id="CM042035">
    <property type="protein sequence ID" value="KAI3754530.1"/>
    <property type="molecule type" value="Genomic_DNA"/>
</dbReference>
<proteinExistence type="predicted"/>
<keyword evidence="2" id="KW-1185">Reference proteome</keyword>
<accession>A0ACB9E6P7</accession>
<reference evidence="2" key="1">
    <citation type="journal article" date="2022" name="Mol. Ecol. Resour.">
        <title>The genomes of chicory, endive, great burdock and yacon provide insights into Asteraceae palaeo-polyploidization history and plant inulin production.</title>
        <authorList>
            <person name="Fan W."/>
            <person name="Wang S."/>
            <person name="Wang H."/>
            <person name="Wang A."/>
            <person name="Jiang F."/>
            <person name="Liu H."/>
            <person name="Zhao H."/>
            <person name="Xu D."/>
            <person name="Zhang Y."/>
        </authorList>
    </citation>
    <scope>NUCLEOTIDE SEQUENCE [LARGE SCALE GENOMIC DNA]</scope>
    <source>
        <strain evidence="2">cv. Yunnan</strain>
    </source>
</reference>
<sequence length="421" mass="47899">MNRRAICPKSFLPEHLNFSRPVATGNRDLGESNSSKELENQFVVREECNAQLCVTVKKSLESKSFDDHLSEWIAKNDELGFPKLKSFLPFLVGAPKLAECLVCESVIYPGEEISCVVRDCKGSYHLSCARDWLGFSQSSKAFKCPQHVCFLCKKSFHLWRCSRCHLASHDKCAAYPEYVSHSKDHPWQKICWRHAIDWPPLKPAVPTNSMEEFFCRLPLPYTVKEFTIDLTLKDPLENKLEPHITLKDLVENKREPPRKNAMTLIGIPDALIASLARALKIVYAVISDAECEERLWNMKDKGNKNFYMCEIRKDFTIDATFKGNASRFLNHSCGPNCNLEKWDVDGETRVGVFAARSIKVGEPLTYDYRFVQFGPEVKCHCGASCCQGYLGSKKKIAKSGLVDWGAKRRRTATASFRVIRP</sequence>
<organism evidence="1 2">
    <name type="scientific">Smallanthus sonchifolius</name>
    <dbReference type="NCBI Taxonomy" id="185202"/>
    <lineage>
        <taxon>Eukaryota</taxon>
        <taxon>Viridiplantae</taxon>
        <taxon>Streptophyta</taxon>
        <taxon>Embryophyta</taxon>
        <taxon>Tracheophyta</taxon>
        <taxon>Spermatophyta</taxon>
        <taxon>Magnoliopsida</taxon>
        <taxon>eudicotyledons</taxon>
        <taxon>Gunneridae</taxon>
        <taxon>Pentapetalae</taxon>
        <taxon>asterids</taxon>
        <taxon>campanulids</taxon>
        <taxon>Asterales</taxon>
        <taxon>Asteraceae</taxon>
        <taxon>Asteroideae</taxon>
        <taxon>Heliantheae alliance</taxon>
        <taxon>Millerieae</taxon>
        <taxon>Smallanthus</taxon>
    </lineage>
</organism>
<evidence type="ECO:0000313" key="2">
    <source>
        <dbReference type="Proteomes" id="UP001056120"/>
    </source>
</evidence>
<dbReference type="Proteomes" id="UP001056120">
    <property type="component" value="Linkage Group LG18"/>
</dbReference>
<comment type="caution">
    <text evidence="1">The sequence shown here is derived from an EMBL/GenBank/DDBJ whole genome shotgun (WGS) entry which is preliminary data.</text>
</comment>
<protein>
    <submittedName>
        <fullName evidence="1">Uncharacterized protein</fullName>
    </submittedName>
</protein>